<dbReference type="RefSeq" id="WP_111492628.1">
    <property type="nucleotide sequence ID" value="NZ_CP031264.1"/>
</dbReference>
<feature type="region of interest" description="Disordered" evidence="1">
    <location>
        <begin position="77"/>
        <end position="183"/>
    </location>
</feature>
<feature type="compositionally biased region" description="Low complexity" evidence="1">
    <location>
        <begin position="1"/>
        <end position="10"/>
    </location>
</feature>
<name>A0A345SY75_9ACTN</name>
<feature type="compositionally biased region" description="Gly residues" evidence="1">
    <location>
        <begin position="130"/>
        <end position="141"/>
    </location>
</feature>
<accession>A0A345SY75</accession>
<evidence type="ECO:0000313" key="3">
    <source>
        <dbReference type="Proteomes" id="UP000249340"/>
    </source>
</evidence>
<reference evidence="3" key="1">
    <citation type="submission" date="2018-07" db="EMBL/GenBank/DDBJ databases">
        <title>Streptacidiphilus bronchialis DSM 106435 chromosome.</title>
        <authorList>
            <person name="Batra D."/>
            <person name="Gulvik C.A."/>
        </authorList>
    </citation>
    <scope>NUCLEOTIDE SEQUENCE [LARGE SCALE GENOMIC DNA]</scope>
    <source>
        <strain evidence="3">DSM 106435</strain>
    </source>
</reference>
<gene>
    <name evidence="2" type="ORF">C7M71_015840</name>
</gene>
<organism evidence="2 3">
    <name type="scientific">Peterkaempfera bronchialis</name>
    <dbReference type="NCBI Taxonomy" id="2126346"/>
    <lineage>
        <taxon>Bacteria</taxon>
        <taxon>Bacillati</taxon>
        <taxon>Actinomycetota</taxon>
        <taxon>Actinomycetes</taxon>
        <taxon>Kitasatosporales</taxon>
        <taxon>Streptomycetaceae</taxon>
        <taxon>Peterkaempfera</taxon>
    </lineage>
</organism>
<dbReference type="Proteomes" id="UP000249340">
    <property type="component" value="Chromosome"/>
</dbReference>
<dbReference type="OrthoDB" id="5244818at2"/>
<feature type="compositionally biased region" description="Gly residues" evidence="1">
    <location>
        <begin position="42"/>
        <end position="51"/>
    </location>
</feature>
<feature type="compositionally biased region" description="Gly residues" evidence="1">
    <location>
        <begin position="163"/>
        <end position="178"/>
    </location>
</feature>
<evidence type="ECO:0000313" key="2">
    <source>
        <dbReference type="EMBL" id="AXI78680.1"/>
    </source>
</evidence>
<dbReference type="KEGG" id="stri:C7M71_015840"/>
<proteinExistence type="predicted"/>
<sequence>MSGTPTVAPGPARPPRRRGRAVAGAAALICGTLLVAGCASGSSGGSGGSGTAGTARADAGGPGGEFAAYLQCLEQNGYTPPARPSGAPSGMPHRSGRPEGWNPSDRPSGWPSGRPSGWPSGRPSAWPSGMSGGMRGGGFGMGNTADPAYQKAAAACESKRPSFGGGRSGGGGNGGGSNGSAESSALRAFADCMKDKGVTVASGGTNPLAGLSTADPRTAAALKTCRPLLPSAGAAPAPSASPSA</sequence>
<evidence type="ECO:0000256" key="1">
    <source>
        <dbReference type="SAM" id="MobiDB-lite"/>
    </source>
</evidence>
<keyword evidence="3" id="KW-1185">Reference proteome</keyword>
<feature type="region of interest" description="Disordered" evidence="1">
    <location>
        <begin position="1"/>
        <end position="21"/>
    </location>
</feature>
<protein>
    <submittedName>
        <fullName evidence="2">Uncharacterized protein</fullName>
    </submittedName>
</protein>
<dbReference type="EMBL" id="CP031264">
    <property type="protein sequence ID" value="AXI78680.1"/>
    <property type="molecule type" value="Genomic_DNA"/>
</dbReference>
<feature type="region of interest" description="Disordered" evidence="1">
    <location>
        <begin position="40"/>
        <end position="64"/>
    </location>
</feature>
<dbReference type="AlphaFoldDB" id="A0A345SY75"/>